<feature type="region of interest" description="Disordered" evidence="1">
    <location>
        <begin position="92"/>
        <end position="151"/>
    </location>
</feature>
<evidence type="ECO:0000256" key="1">
    <source>
        <dbReference type="SAM" id="MobiDB-lite"/>
    </source>
</evidence>
<dbReference type="AlphaFoldDB" id="A0A2P5A7W5"/>
<feature type="compositionally biased region" description="Low complexity" evidence="1">
    <location>
        <begin position="102"/>
        <end position="112"/>
    </location>
</feature>
<keyword evidence="3" id="KW-1185">Reference proteome</keyword>
<evidence type="ECO:0000313" key="2">
    <source>
        <dbReference type="EMBL" id="PON32641.1"/>
    </source>
</evidence>
<feature type="compositionally biased region" description="Low complexity" evidence="1">
    <location>
        <begin position="120"/>
        <end position="144"/>
    </location>
</feature>
<name>A0A2P5A7W5_PARAD</name>
<protein>
    <submittedName>
        <fullName evidence="2">Uncharacterized protein</fullName>
    </submittedName>
</protein>
<proteinExistence type="predicted"/>
<reference evidence="3" key="1">
    <citation type="submission" date="2016-06" db="EMBL/GenBank/DDBJ databases">
        <title>Parallel loss of symbiosis genes in relatives of nitrogen-fixing non-legume Parasponia.</title>
        <authorList>
            <person name="Van Velzen R."/>
            <person name="Holmer R."/>
            <person name="Bu F."/>
            <person name="Rutten L."/>
            <person name="Van Zeijl A."/>
            <person name="Liu W."/>
            <person name="Santuari L."/>
            <person name="Cao Q."/>
            <person name="Sharma T."/>
            <person name="Shen D."/>
            <person name="Roswanjaya Y."/>
            <person name="Wardhani T."/>
            <person name="Kalhor M.S."/>
            <person name="Jansen J."/>
            <person name="Van den Hoogen J."/>
            <person name="Gungor B."/>
            <person name="Hartog M."/>
            <person name="Hontelez J."/>
            <person name="Verver J."/>
            <person name="Yang W.-C."/>
            <person name="Schijlen E."/>
            <person name="Repin R."/>
            <person name="Schilthuizen M."/>
            <person name="Schranz E."/>
            <person name="Heidstra R."/>
            <person name="Miyata K."/>
            <person name="Fedorova E."/>
            <person name="Kohlen W."/>
            <person name="Bisseling T."/>
            <person name="Smit S."/>
            <person name="Geurts R."/>
        </authorList>
    </citation>
    <scope>NUCLEOTIDE SEQUENCE [LARGE SCALE GENOMIC DNA]</scope>
    <source>
        <strain evidence="3">cv. WU1-14</strain>
    </source>
</reference>
<comment type="caution">
    <text evidence="2">The sequence shown here is derived from an EMBL/GenBank/DDBJ whole genome shotgun (WGS) entry which is preliminary data.</text>
</comment>
<dbReference type="EMBL" id="JXTB01000796">
    <property type="protein sequence ID" value="PON32641.1"/>
    <property type="molecule type" value="Genomic_DNA"/>
</dbReference>
<feature type="non-terminal residue" evidence="2">
    <location>
        <position position="151"/>
    </location>
</feature>
<sequence length="151" mass="16478">MTGKPPKGTRGNGQPRVLRTVGAPTVVVLQGAAEVVSMEDALFVASSVIRRRSVPTVCRNFLFLREDRRGASLVLFLIRILKQGCNSHRVLSQTFTPPQPYQHPYYPQGYTQNFQTPQASRSQSRRGYGSSGPGSSSSKLSQGRGNKGKGK</sequence>
<gene>
    <name evidence="2" type="ORF">PanWU01x14_359580</name>
</gene>
<accession>A0A2P5A7W5</accession>
<organism evidence="2 3">
    <name type="scientific">Parasponia andersonii</name>
    <name type="common">Sponia andersonii</name>
    <dbReference type="NCBI Taxonomy" id="3476"/>
    <lineage>
        <taxon>Eukaryota</taxon>
        <taxon>Viridiplantae</taxon>
        <taxon>Streptophyta</taxon>
        <taxon>Embryophyta</taxon>
        <taxon>Tracheophyta</taxon>
        <taxon>Spermatophyta</taxon>
        <taxon>Magnoliopsida</taxon>
        <taxon>eudicotyledons</taxon>
        <taxon>Gunneridae</taxon>
        <taxon>Pentapetalae</taxon>
        <taxon>rosids</taxon>
        <taxon>fabids</taxon>
        <taxon>Rosales</taxon>
        <taxon>Cannabaceae</taxon>
        <taxon>Parasponia</taxon>
    </lineage>
</organism>
<evidence type="ECO:0000313" key="3">
    <source>
        <dbReference type="Proteomes" id="UP000237105"/>
    </source>
</evidence>
<dbReference type="Proteomes" id="UP000237105">
    <property type="component" value="Unassembled WGS sequence"/>
</dbReference>